<name>A0A655ASW5_MYCTX</name>
<evidence type="ECO:0000256" key="1">
    <source>
        <dbReference type="SAM" id="MobiDB-lite"/>
    </source>
</evidence>
<protein>
    <submittedName>
        <fullName evidence="2">Uncharacterized protein</fullName>
    </submittedName>
</protein>
<gene>
    <name evidence="2" type="ORF">ERS027646_05004</name>
</gene>
<evidence type="ECO:0000313" key="3">
    <source>
        <dbReference type="Proteomes" id="UP000048948"/>
    </source>
</evidence>
<dbReference type="EMBL" id="CNGE01002492">
    <property type="protein sequence ID" value="CKV01758.1"/>
    <property type="molecule type" value="Genomic_DNA"/>
</dbReference>
<accession>A0A655ASW5</accession>
<sequence>MPAGTPRPPAVWGAPAAKAGMPRWAPILPATRKPVTAAAAATASTASLPAVPAERAEPGAPVAAAGC</sequence>
<reference evidence="2 3" key="1">
    <citation type="submission" date="2015-03" db="EMBL/GenBank/DDBJ databases">
        <authorList>
            <consortium name="Pathogen Informatics"/>
        </authorList>
    </citation>
    <scope>NUCLEOTIDE SEQUENCE [LARGE SCALE GENOMIC DNA]</scope>
    <source>
        <strain evidence="2 3">Bir 172</strain>
    </source>
</reference>
<organism evidence="2 3">
    <name type="scientific">Mycobacterium tuberculosis</name>
    <dbReference type="NCBI Taxonomy" id="1773"/>
    <lineage>
        <taxon>Bacteria</taxon>
        <taxon>Bacillati</taxon>
        <taxon>Actinomycetota</taxon>
        <taxon>Actinomycetes</taxon>
        <taxon>Mycobacteriales</taxon>
        <taxon>Mycobacteriaceae</taxon>
        <taxon>Mycobacterium</taxon>
        <taxon>Mycobacterium tuberculosis complex</taxon>
    </lineage>
</organism>
<dbReference type="AlphaFoldDB" id="A0A655ASW5"/>
<feature type="region of interest" description="Disordered" evidence="1">
    <location>
        <begin position="45"/>
        <end position="67"/>
    </location>
</feature>
<evidence type="ECO:0000313" key="2">
    <source>
        <dbReference type="EMBL" id="CKV01758.1"/>
    </source>
</evidence>
<dbReference type="Proteomes" id="UP000048948">
    <property type="component" value="Unassembled WGS sequence"/>
</dbReference>
<proteinExistence type="predicted"/>